<dbReference type="OrthoDB" id="206201at2759"/>
<reference evidence="9 10" key="1">
    <citation type="submission" date="2019-09" db="EMBL/GenBank/DDBJ databases">
        <title>A chromosome-level genome assembly of the Chinese tupelo Nyssa sinensis.</title>
        <authorList>
            <person name="Yang X."/>
            <person name="Kang M."/>
            <person name="Yang Y."/>
            <person name="Xiong H."/>
            <person name="Wang M."/>
            <person name="Zhang Z."/>
            <person name="Wang Z."/>
            <person name="Wu H."/>
            <person name="Ma T."/>
            <person name="Liu J."/>
            <person name="Xi Z."/>
        </authorList>
    </citation>
    <scope>NUCLEOTIDE SEQUENCE [LARGE SCALE GENOMIC DNA]</scope>
    <source>
        <strain evidence="9">J267</strain>
        <tissue evidence="9">Leaf</tissue>
    </source>
</reference>
<evidence type="ECO:0000256" key="4">
    <source>
        <dbReference type="ARBA" id="ARBA00022801"/>
    </source>
</evidence>
<dbReference type="GO" id="GO:0006508">
    <property type="term" value="P:proteolysis"/>
    <property type="evidence" value="ECO:0007669"/>
    <property type="project" value="UniProtKB-KW"/>
</dbReference>
<dbReference type="PROSITE" id="PS00138">
    <property type="entry name" value="SUBTILASE_SER"/>
    <property type="match status" value="1"/>
</dbReference>
<feature type="active site" description="Charge relay system" evidence="6 7">
    <location>
        <position position="363"/>
    </location>
</feature>
<evidence type="ECO:0000313" key="10">
    <source>
        <dbReference type="Proteomes" id="UP000325577"/>
    </source>
</evidence>
<evidence type="ECO:0000256" key="5">
    <source>
        <dbReference type="ARBA" id="ARBA00022825"/>
    </source>
</evidence>
<dbReference type="AlphaFoldDB" id="A0A5J5AGC7"/>
<keyword evidence="5 7" id="KW-0720">Serine protease</keyword>
<dbReference type="Gene3D" id="3.40.50.200">
    <property type="entry name" value="Peptidase S8/S53 domain"/>
    <property type="match status" value="3"/>
</dbReference>
<feature type="active site" description="Charge relay system" evidence="6 7">
    <location>
        <position position="66"/>
    </location>
</feature>
<dbReference type="Pfam" id="PF00082">
    <property type="entry name" value="Peptidase_S8"/>
    <property type="match status" value="1"/>
</dbReference>
<dbReference type="Gene3D" id="3.50.30.30">
    <property type="match status" value="1"/>
</dbReference>
<dbReference type="InterPro" id="IPR023828">
    <property type="entry name" value="Peptidase_S8_Ser-AS"/>
</dbReference>
<dbReference type="CDD" id="cd02120">
    <property type="entry name" value="PA_subtilisin_like"/>
    <property type="match status" value="1"/>
</dbReference>
<dbReference type="InterPro" id="IPR000209">
    <property type="entry name" value="Peptidase_S8/S53_dom"/>
</dbReference>
<keyword evidence="2 7" id="KW-0645">Protease</keyword>
<keyword evidence="4 7" id="KW-0378">Hydrolase</keyword>
<evidence type="ECO:0000259" key="8">
    <source>
        <dbReference type="Pfam" id="PF00082"/>
    </source>
</evidence>
<dbReference type="InterPro" id="IPR045051">
    <property type="entry name" value="SBT"/>
</dbReference>
<evidence type="ECO:0000256" key="6">
    <source>
        <dbReference type="PIRSR" id="PIRSR615500-1"/>
    </source>
</evidence>
<evidence type="ECO:0000256" key="2">
    <source>
        <dbReference type="ARBA" id="ARBA00022670"/>
    </source>
</evidence>
<dbReference type="EMBL" id="CM018045">
    <property type="protein sequence ID" value="KAA8528517.1"/>
    <property type="molecule type" value="Genomic_DNA"/>
</dbReference>
<evidence type="ECO:0000256" key="1">
    <source>
        <dbReference type="ARBA" id="ARBA00011073"/>
    </source>
</evidence>
<protein>
    <recommendedName>
        <fullName evidence="8">Peptidase S8/S53 domain-containing protein</fullName>
    </recommendedName>
</protein>
<dbReference type="PRINTS" id="PR00723">
    <property type="entry name" value="SUBTILISIN"/>
</dbReference>
<dbReference type="GO" id="GO:0004252">
    <property type="term" value="F:serine-type endopeptidase activity"/>
    <property type="evidence" value="ECO:0007669"/>
    <property type="project" value="UniProtKB-UniRule"/>
</dbReference>
<sequence length="456" mass="49353">MHGFSARLTPSQLAELEKNPAHLATYQESFGKLLTTHTTKFLGLKRSSGIWPTASYGKDVIIGIIDCGVWPESESFSDKGMSPAPERWKGRKISEYDYDSARDFLGHGTHTSSTAEGTHVLGAGYFGYARGTARGVPPGAHIAMYKIIWATDTDETAPTEVLAGMDQAIADGVDIVSLSRAFKQTPYFKDVIAIASLSAIEKGIVVICAAGNDALPNMTYNGAPWIMKVGAGTNDRSFVTTMNLGNGLTVEGTSYFPESVYTTNAHLYYGKGNLSKEICNSSALDPKKVAGKIVRCDNSTNVDISKQMDEVQRAVREYVTRDKNATVKSMRRGCFGGSCTQQARSETDMYKLVTDYALYSGTSMAVPHVAGVAALLKAVHHDWSPAAIRSAMMTTASTIDNTNTILKDQWTGLPATPLDFGAGDINPNKAMEPGLIYDMNLQDYIDFLCSLGYSKK</sequence>
<accession>A0A5J5AGC7</accession>
<evidence type="ECO:0000256" key="7">
    <source>
        <dbReference type="PROSITE-ProRule" id="PRU01240"/>
    </source>
</evidence>
<organism evidence="9 10">
    <name type="scientific">Nyssa sinensis</name>
    <dbReference type="NCBI Taxonomy" id="561372"/>
    <lineage>
        <taxon>Eukaryota</taxon>
        <taxon>Viridiplantae</taxon>
        <taxon>Streptophyta</taxon>
        <taxon>Embryophyta</taxon>
        <taxon>Tracheophyta</taxon>
        <taxon>Spermatophyta</taxon>
        <taxon>Magnoliopsida</taxon>
        <taxon>eudicotyledons</taxon>
        <taxon>Gunneridae</taxon>
        <taxon>Pentapetalae</taxon>
        <taxon>asterids</taxon>
        <taxon>Cornales</taxon>
        <taxon>Nyssaceae</taxon>
        <taxon>Nyssa</taxon>
    </lineage>
</organism>
<dbReference type="SUPFAM" id="SSF52743">
    <property type="entry name" value="Subtilisin-like"/>
    <property type="match status" value="1"/>
</dbReference>
<comment type="similarity">
    <text evidence="1 7">Belongs to the peptidase S8 family.</text>
</comment>
<dbReference type="InterPro" id="IPR015500">
    <property type="entry name" value="Peptidase_S8_subtilisin-rel"/>
</dbReference>
<keyword evidence="10" id="KW-1185">Reference proteome</keyword>
<dbReference type="PANTHER" id="PTHR10795">
    <property type="entry name" value="PROPROTEIN CONVERTASE SUBTILISIN/KEXIN"/>
    <property type="match status" value="1"/>
</dbReference>
<name>A0A5J5AGC7_9ASTE</name>
<evidence type="ECO:0000256" key="3">
    <source>
        <dbReference type="ARBA" id="ARBA00022729"/>
    </source>
</evidence>
<keyword evidence="3" id="KW-0732">Signal</keyword>
<proteinExistence type="inferred from homology"/>
<feature type="active site" description="Charge relay system" evidence="6 7">
    <location>
        <position position="107"/>
    </location>
</feature>
<dbReference type="PROSITE" id="PS51892">
    <property type="entry name" value="SUBTILASE"/>
    <property type="match status" value="1"/>
</dbReference>
<evidence type="ECO:0000313" key="9">
    <source>
        <dbReference type="EMBL" id="KAA8528517.1"/>
    </source>
</evidence>
<dbReference type="InterPro" id="IPR036852">
    <property type="entry name" value="Peptidase_S8/S53_dom_sf"/>
</dbReference>
<feature type="domain" description="Peptidase S8/S53" evidence="8">
    <location>
        <begin position="57"/>
        <end position="402"/>
    </location>
</feature>
<dbReference type="Proteomes" id="UP000325577">
    <property type="component" value="Linkage Group LG21"/>
</dbReference>
<gene>
    <name evidence="9" type="ORF">F0562_035872</name>
</gene>